<evidence type="ECO:0000313" key="2">
    <source>
        <dbReference type="Proteomes" id="UP000188637"/>
    </source>
</evidence>
<name>A0ACC8XH36_9FIRM</name>
<comment type="caution">
    <text evidence="1">The sequence shown here is derived from an EMBL/GenBank/DDBJ whole genome shotgun (WGS) entry which is preliminary data.</text>
</comment>
<proteinExistence type="predicted"/>
<keyword evidence="2" id="KW-1185">Reference proteome</keyword>
<organism evidence="1 2">
    <name type="scientific">Candidatus Epulonipiscium fishelsonii</name>
    <dbReference type="NCBI Taxonomy" id="77094"/>
    <lineage>
        <taxon>Bacteria</taxon>
        <taxon>Bacillati</taxon>
        <taxon>Bacillota</taxon>
        <taxon>Clostridia</taxon>
        <taxon>Lachnospirales</taxon>
        <taxon>Lachnospiraceae</taxon>
        <taxon>Candidatus Epulonipiscium</taxon>
    </lineage>
</organism>
<dbReference type="Proteomes" id="UP000188637">
    <property type="component" value="Unassembled WGS sequence"/>
</dbReference>
<accession>A0ACC8XH36</accession>
<keyword evidence="1" id="KW-0808">Transferase</keyword>
<protein>
    <submittedName>
        <fullName evidence="1">Phosphate acyltransferase</fullName>
    </submittedName>
</protein>
<reference evidence="1" key="1">
    <citation type="submission" date="2016-08" db="EMBL/GenBank/DDBJ databases">
        <authorList>
            <person name="Ngugi D.K."/>
            <person name="Miyake S."/>
            <person name="Stingl U."/>
        </authorList>
    </citation>
    <scope>NUCLEOTIDE SEQUENCE</scope>
    <source>
        <strain evidence="1">SCG-D08WGA-EpuloA1</strain>
    </source>
</reference>
<gene>
    <name evidence="1" type="ORF">AN640_06865</name>
</gene>
<sequence>MKIAIDVMSGDNAPIETIKGCIKALETCSAKLILVGQKAIIKQELQKYKYSKDRIEIVDCKEVITMEDSPVNAIRTKKDSSMVVGLNLVKNKEADGFVSAGNTGALLSGGTLLVGRIKGIQRPALPVLIPTKRGYTLLIDCGANMDSKASYLQQFAHIGTIYMQEFMDINKPKVGLINIGTEEEKGNYLTKETFGLLKEDKKIRFIGNIEAREIPTGKADVLVCDAFVGNVILKFMEGFGSWIFSILRIEFKRSLKTKIAALLMKDGINNIKNKFYYSDKGGSPLLGIKGIVIKTHGNAKETEICSTILQAERFVQNELIEKITKNFQKK</sequence>
<keyword evidence="1" id="KW-0012">Acyltransferase</keyword>
<dbReference type="EMBL" id="LJHD01000169">
    <property type="protein sequence ID" value="ONI43049.1"/>
    <property type="molecule type" value="Genomic_DNA"/>
</dbReference>
<evidence type="ECO:0000313" key="1">
    <source>
        <dbReference type="EMBL" id="ONI43049.1"/>
    </source>
</evidence>